<evidence type="ECO:0000313" key="1">
    <source>
        <dbReference type="EMBL" id="KAH6940268.1"/>
    </source>
</evidence>
<evidence type="ECO:0000313" key="2">
    <source>
        <dbReference type="Proteomes" id="UP000821845"/>
    </source>
</evidence>
<dbReference type="Proteomes" id="UP000821845">
    <property type="component" value="Chromosome 2"/>
</dbReference>
<comment type="caution">
    <text evidence="1">The sequence shown here is derived from an EMBL/GenBank/DDBJ whole genome shotgun (WGS) entry which is preliminary data.</text>
</comment>
<proteinExistence type="predicted"/>
<dbReference type="EMBL" id="CM023482">
    <property type="protein sequence ID" value="KAH6940268.1"/>
    <property type="molecule type" value="Genomic_DNA"/>
</dbReference>
<organism evidence="1 2">
    <name type="scientific">Hyalomma asiaticum</name>
    <name type="common">Tick</name>
    <dbReference type="NCBI Taxonomy" id="266040"/>
    <lineage>
        <taxon>Eukaryota</taxon>
        <taxon>Metazoa</taxon>
        <taxon>Ecdysozoa</taxon>
        <taxon>Arthropoda</taxon>
        <taxon>Chelicerata</taxon>
        <taxon>Arachnida</taxon>
        <taxon>Acari</taxon>
        <taxon>Parasitiformes</taxon>
        <taxon>Ixodida</taxon>
        <taxon>Ixodoidea</taxon>
        <taxon>Ixodidae</taxon>
        <taxon>Hyalomminae</taxon>
        <taxon>Hyalomma</taxon>
    </lineage>
</organism>
<name>A0ACB7T001_HYAAI</name>
<accession>A0ACB7T001</accession>
<protein>
    <submittedName>
        <fullName evidence="1">Uncharacterized protein</fullName>
    </submittedName>
</protein>
<reference evidence="1" key="1">
    <citation type="submission" date="2020-05" db="EMBL/GenBank/DDBJ databases">
        <title>Large-scale comparative analyses of tick genomes elucidate their genetic diversity and vector capacities.</title>
        <authorList>
            <person name="Jia N."/>
            <person name="Wang J."/>
            <person name="Shi W."/>
            <person name="Du L."/>
            <person name="Sun Y."/>
            <person name="Zhan W."/>
            <person name="Jiang J."/>
            <person name="Wang Q."/>
            <person name="Zhang B."/>
            <person name="Ji P."/>
            <person name="Sakyi L.B."/>
            <person name="Cui X."/>
            <person name="Yuan T."/>
            <person name="Jiang B."/>
            <person name="Yang W."/>
            <person name="Lam T.T.-Y."/>
            <person name="Chang Q."/>
            <person name="Ding S."/>
            <person name="Wang X."/>
            <person name="Zhu J."/>
            <person name="Ruan X."/>
            <person name="Zhao L."/>
            <person name="Wei J."/>
            <person name="Que T."/>
            <person name="Du C."/>
            <person name="Cheng J."/>
            <person name="Dai P."/>
            <person name="Han X."/>
            <person name="Huang E."/>
            <person name="Gao Y."/>
            <person name="Liu J."/>
            <person name="Shao H."/>
            <person name="Ye R."/>
            <person name="Li L."/>
            <person name="Wei W."/>
            <person name="Wang X."/>
            <person name="Wang C."/>
            <person name="Yang T."/>
            <person name="Huo Q."/>
            <person name="Li W."/>
            <person name="Guo W."/>
            <person name="Chen H."/>
            <person name="Zhou L."/>
            <person name="Ni X."/>
            <person name="Tian J."/>
            <person name="Zhou Y."/>
            <person name="Sheng Y."/>
            <person name="Liu T."/>
            <person name="Pan Y."/>
            <person name="Xia L."/>
            <person name="Li J."/>
            <person name="Zhao F."/>
            <person name="Cao W."/>
        </authorList>
    </citation>
    <scope>NUCLEOTIDE SEQUENCE</scope>
    <source>
        <strain evidence="1">Hyas-2018</strain>
    </source>
</reference>
<keyword evidence="2" id="KW-1185">Reference proteome</keyword>
<sequence length="61" mass="6515">MRGSDAEVEELLQCALSFAKSFLEGSGLRFFGSIPQNQSSFCTDRFGLGGAPCNPSPLDEV</sequence>
<gene>
    <name evidence="1" type="ORF">HPB50_026464</name>
</gene>